<dbReference type="Proteomes" id="UP000006898">
    <property type="component" value="Chromosome"/>
</dbReference>
<gene>
    <name evidence="10" type="primary">dnaE</name>
    <name evidence="10" type="ORF">DAMO_2856</name>
</gene>
<dbReference type="InterPro" id="IPR012340">
    <property type="entry name" value="NA-bd_OB-fold"/>
</dbReference>
<evidence type="ECO:0000256" key="3">
    <source>
        <dbReference type="ARBA" id="ARBA00019114"/>
    </source>
</evidence>
<dbReference type="NCBIfam" id="NF005298">
    <property type="entry name" value="PRK06826.1"/>
    <property type="match status" value="1"/>
</dbReference>
<dbReference type="PANTHER" id="PTHR32294">
    <property type="entry name" value="DNA POLYMERASE III SUBUNIT ALPHA"/>
    <property type="match status" value="1"/>
</dbReference>
<dbReference type="NCBIfam" id="TIGR00594">
    <property type="entry name" value="polc"/>
    <property type="match status" value="1"/>
</dbReference>
<keyword evidence="5 10" id="KW-0548">Nucleotidyltransferase</keyword>
<dbReference type="InterPro" id="IPR011708">
    <property type="entry name" value="DNA_pol3_alpha_NTPase_dom"/>
</dbReference>
<evidence type="ECO:0000256" key="2">
    <source>
        <dbReference type="ARBA" id="ARBA00012417"/>
    </source>
</evidence>
<dbReference type="STRING" id="671143.DAMO_2856"/>
<keyword evidence="7" id="KW-0239">DNA-directed DNA polymerase</keyword>
<evidence type="ECO:0000256" key="4">
    <source>
        <dbReference type="ARBA" id="ARBA00022679"/>
    </source>
</evidence>
<dbReference type="InterPro" id="IPR029460">
    <property type="entry name" value="DNAPol_HHH"/>
</dbReference>
<dbReference type="Gene3D" id="2.40.50.140">
    <property type="entry name" value="Nucleic acid-binding proteins"/>
    <property type="match status" value="1"/>
</dbReference>
<reference evidence="10 11" key="1">
    <citation type="journal article" date="2010" name="Nature">
        <title>Nitrite-driven anaerobic methane oxidation by oxygenic bacteria.</title>
        <authorList>
            <person name="Ettwig K.F."/>
            <person name="Butler M.K."/>
            <person name="Le Paslier D."/>
            <person name="Pelletier E."/>
            <person name="Mangenot S."/>
            <person name="Kuypers M.M.M."/>
            <person name="Schreiber F."/>
            <person name="Dutilh B.E."/>
            <person name="Zedelius J."/>
            <person name="de Beer D."/>
            <person name="Gloerich J."/>
            <person name="Wessels H.J.C.T."/>
            <person name="van Allen T."/>
            <person name="Luesken F."/>
            <person name="Wu M."/>
            <person name="van de Pas-Schoonen K.T."/>
            <person name="Op den Camp H.J.M."/>
            <person name="Janssen-Megens E.M."/>
            <person name="Francoijs K-J."/>
            <person name="Stunnenberg H."/>
            <person name="Weissenbach J."/>
            <person name="Jetten M.S.M."/>
            <person name="Strous M."/>
        </authorList>
    </citation>
    <scope>NUCLEOTIDE SEQUENCE [LARGE SCALE GENOMIC DNA]</scope>
</reference>
<evidence type="ECO:0000256" key="8">
    <source>
        <dbReference type="ARBA" id="ARBA00049244"/>
    </source>
</evidence>
<evidence type="ECO:0000256" key="7">
    <source>
        <dbReference type="ARBA" id="ARBA00022932"/>
    </source>
</evidence>
<organism evidence="10 11">
    <name type="scientific">Methylomirabilis oxygeniifera</name>
    <dbReference type="NCBI Taxonomy" id="671143"/>
    <lineage>
        <taxon>Bacteria</taxon>
        <taxon>Candidatus Methylomirabilota</taxon>
        <taxon>Candidatus Methylomirabilia</taxon>
        <taxon>Candidatus Methylomirabilales</taxon>
        <taxon>Candidatus Methylomirabilaceae</taxon>
        <taxon>Candidatus Methylomirabilis</taxon>
    </lineage>
</organism>
<evidence type="ECO:0000256" key="6">
    <source>
        <dbReference type="ARBA" id="ARBA00022705"/>
    </source>
</evidence>
<accession>D5ML87</accession>
<dbReference type="Gene3D" id="1.10.150.870">
    <property type="match status" value="1"/>
</dbReference>
<dbReference type="GO" id="GO:0006260">
    <property type="term" value="P:DNA replication"/>
    <property type="evidence" value="ECO:0007669"/>
    <property type="project" value="UniProtKB-KW"/>
</dbReference>
<sequence length="1146" mass="126364">MHHSDFVHLHVHTQYSLLDGACSLETLVAKAKEYKMPALAMTDHGNLFGAIDFYTLAMKEGIKPIIGSEVYIAPGSRFEKSNQDSGYEGASHITLLAKDQVGYRNLMKLVSAGYLEGFYYKPRIDRELFAQHCQGLIALSGCLNSEAAKALLDGDEARAKETVGWYMDALGRENYFLEVQNHGIAEQKTVTDGVLRLAKAFDLPIVATNDLHYPSKEDARAHEVLLCIQTGKTIQDKDRWRFSTDQFYFKSAAEMKQIFAELPEAVRNTITVAERCNLQLQFGQLRLPRYQVPEGQTLESYLAHLAWEGLKIRYPDANVEVEARLKYELDVIQKTGFSGYFLVVWDFIKFAKDRGISVGPGRGSAAASLVAYCLNITNIDPLRYGLIFERFLNPERISMPDMDIDFSDDRRDEVIEYVTRKYGADNVAQIITFGTMGAKAVIRDVGRGLGMPYAEVDKIAKLVPNRINISLDEAIAESPPLTEAVQNRTEVGELWQVAKCLEGLTRHASTHAAGVVISGDPLTEHVPLYKDPKAGSKPTTQYAMKAIEKIGLLKVDFLGLRTLTVIANTLELIASGRGDKITIEKIPLDDPAVFSLLSEARTFGVFQLESSGMRDLMRRLKPERLEDVIALVALYRPGPMVMIDDFINRKNGKVKIRYDHPLMETILKETYGIMVYQEQVMRIASDLAGFSMGEADVLRKAMGKKDPEMMDQQRKKFVDGAKVKGVQARTAEKIFDKMAPFAGYAFNKPHATSYALLAYQTAYLKAHYPVEFMAALLTSEMADTDGIVKYIDECKQMGITVLPPDVNESESRFTVVGEQIRFGLVAIKNVGETAIQSILATRRDKGPFRSLFDFCERVDLRLTNKRVIESLIKCGAFDSLGAARAQLIAVADKAMEAGAGTQRERSHGQGSLLDVLEATGGLSQQAEALPAIPEWSPTQRLAAEKETLGFYVTGHPLADYRDVIAKVGAVTTDRLAACQDKETVTLCAIVSAVKEITTKSGDRMAFVTFEDMAGTVEAVAFPELYKANLLHLVKGAAVMVKGQVDVGEEVVKLLLAEVSPLANARRNGKSVVEITVEEARLSDPMLEQLKGVLLKFPGSIPVRLHLSVAPGAQVTVAASPDLTVAANERLRQEVEALLGPGSITGA</sequence>
<dbReference type="AlphaFoldDB" id="D5ML87"/>
<dbReference type="PANTHER" id="PTHR32294:SF0">
    <property type="entry name" value="DNA POLYMERASE III SUBUNIT ALPHA"/>
    <property type="match status" value="1"/>
</dbReference>
<dbReference type="GO" id="GO:0003676">
    <property type="term" value="F:nucleic acid binding"/>
    <property type="evidence" value="ECO:0007669"/>
    <property type="project" value="InterPro"/>
</dbReference>
<dbReference type="InterPro" id="IPR004365">
    <property type="entry name" value="NA-bd_OB_tRNA"/>
</dbReference>
<protein>
    <recommendedName>
        <fullName evidence="3">DNA polymerase III subunit alpha</fullName>
        <ecNumber evidence="2">2.7.7.7</ecNumber>
    </recommendedName>
</protein>
<keyword evidence="6" id="KW-0235">DNA replication</keyword>
<dbReference type="PATRIC" id="fig|671143.5.peg.2505"/>
<dbReference type="CDD" id="cd12113">
    <property type="entry name" value="PHP_PolIIIA_DnaE3"/>
    <property type="match status" value="1"/>
</dbReference>
<dbReference type="CDD" id="cd04485">
    <property type="entry name" value="DnaE_OBF"/>
    <property type="match status" value="1"/>
</dbReference>
<dbReference type="NCBIfam" id="NF004226">
    <property type="entry name" value="PRK05673.1"/>
    <property type="match status" value="1"/>
</dbReference>
<dbReference type="InterPro" id="IPR016195">
    <property type="entry name" value="Pol/histidinol_Pase-like"/>
</dbReference>
<dbReference type="Gene3D" id="1.10.10.1600">
    <property type="entry name" value="Bacterial DNA polymerase III alpha subunit, thumb domain"/>
    <property type="match status" value="1"/>
</dbReference>
<dbReference type="GO" id="GO:0005737">
    <property type="term" value="C:cytoplasm"/>
    <property type="evidence" value="ECO:0007669"/>
    <property type="project" value="UniProtKB-SubCell"/>
</dbReference>
<dbReference type="SMART" id="SM00481">
    <property type="entry name" value="POLIIIAc"/>
    <property type="match status" value="1"/>
</dbReference>
<evidence type="ECO:0000256" key="5">
    <source>
        <dbReference type="ARBA" id="ARBA00022695"/>
    </source>
</evidence>
<dbReference type="Pfam" id="PF17657">
    <property type="entry name" value="DNA_pol3_finger"/>
    <property type="match status" value="1"/>
</dbReference>
<dbReference type="InterPro" id="IPR004013">
    <property type="entry name" value="PHP_dom"/>
</dbReference>
<name>D5ML87_METO1</name>
<dbReference type="Pfam" id="PF01336">
    <property type="entry name" value="tRNA_anti-codon"/>
    <property type="match status" value="1"/>
</dbReference>
<dbReference type="Gene3D" id="3.20.20.140">
    <property type="entry name" value="Metal-dependent hydrolases"/>
    <property type="match status" value="1"/>
</dbReference>
<evidence type="ECO:0000256" key="1">
    <source>
        <dbReference type="ARBA" id="ARBA00004496"/>
    </source>
</evidence>
<dbReference type="InterPro" id="IPR041931">
    <property type="entry name" value="DNA_pol3_alpha_thumb_dom"/>
</dbReference>
<dbReference type="Pfam" id="PF07733">
    <property type="entry name" value="DNA_pol3_alpha"/>
    <property type="match status" value="1"/>
</dbReference>
<feature type="domain" description="Polymerase/histidinol phosphatase N-terminal" evidence="9">
    <location>
        <begin position="7"/>
        <end position="74"/>
    </location>
</feature>
<dbReference type="HOGENOM" id="CLU_001600_0_0_0"/>
<proteinExistence type="predicted"/>
<dbReference type="Pfam" id="PF14579">
    <property type="entry name" value="HHH_6"/>
    <property type="match status" value="1"/>
</dbReference>
<dbReference type="GO" id="GO:0003887">
    <property type="term" value="F:DNA-directed DNA polymerase activity"/>
    <property type="evidence" value="ECO:0007669"/>
    <property type="project" value="UniProtKB-KW"/>
</dbReference>
<dbReference type="InterPro" id="IPR003141">
    <property type="entry name" value="Pol/His_phosphatase_N"/>
</dbReference>
<evidence type="ECO:0000313" key="10">
    <source>
        <dbReference type="EMBL" id="CBE69929.1"/>
    </source>
</evidence>
<evidence type="ECO:0000313" key="11">
    <source>
        <dbReference type="Proteomes" id="UP000006898"/>
    </source>
</evidence>
<evidence type="ECO:0000259" key="9">
    <source>
        <dbReference type="SMART" id="SM00481"/>
    </source>
</evidence>
<dbReference type="SUPFAM" id="SSF89550">
    <property type="entry name" value="PHP domain-like"/>
    <property type="match status" value="1"/>
</dbReference>
<comment type="subcellular location">
    <subcellularLocation>
        <location evidence="1">Cytoplasm</location>
    </subcellularLocation>
</comment>
<dbReference type="Pfam" id="PF02811">
    <property type="entry name" value="PHP"/>
    <property type="match status" value="1"/>
</dbReference>
<comment type="catalytic activity">
    <reaction evidence="8">
        <text>DNA(n) + a 2'-deoxyribonucleoside 5'-triphosphate = DNA(n+1) + diphosphate</text>
        <dbReference type="Rhea" id="RHEA:22508"/>
        <dbReference type="Rhea" id="RHEA-COMP:17339"/>
        <dbReference type="Rhea" id="RHEA-COMP:17340"/>
        <dbReference type="ChEBI" id="CHEBI:33019"/>
        <dbReference type="ChEBI" id="CHEBI:61560"/>
        <dbReference type="ChEBI" id="CHEBI:173112"/>
        <dbReference type="EC" id="2.7.7.7"/>
    </reaction>
</comment>
<dbReference type="InterPro" id="IPR004805">
    <property type="entry name" value="DnaE2/DnaE/PolC"/>
</dbReference>
<dbReference type="KEGG" id="mox:DAMO_2856"/>
<keyword evidence="4 10" id="KW-0808">Transferase</keyword>
<dbReference type="eggNOG" id="COG0587">
    <property type="taxonomic scope" value="Bacteria"/>
</dbReference>
<dbReference type="EC" id="2.7.7.7" evidence="2"/>
<dbReference type="GO" id="GO:0008408">
    <property type="term" value="F:3'-5' exonuclease activity"/>
    <property type="evidence" value="ECO:0007669"/>
    <property type="project" value="InterPro"/>
</dbReference>
<dbReference type="InterPro" id="IPR040982">
    <property type="entry name" value="DNA_pol3_finger"/>
</dbReference>
<dbReference type="EMBL" id="FP565575">
    <property type="protein sequence ID" value="CBE69929.1"/>
    <property type="molecule type" value="Genomic_DNA"/>
</dbReference>